<accession>A0A690KB90</accession>
<evidence type="ECO:0000256" key="4">
    <source>
        <dbReference type="ARBA" id="ARBA00022692"/>
    </source>
</evidence>
<keyword evidence="3 9" id="KW-1003">Cell membrane</keyword>
<dbReference type="HAMAP" id="MF_00236">
    <property type="entry name" value="TatA_E"/>
    <property type="match status" value="1"/>
</dbReference>
<evidence type="ECO:0000256" key="1">
    <source>
        <dbReference type="ARBA" id="ARBA00004162"/>
    </source>
</evidence>
<keyword evidence="4 9" id="KW-0812">Transmembrane</keyword>
<dbReference type="Pfam" id="PF02416">
    <property type="entry name" value="TatA_B_E"/>
    <property type="match status" value="1"/>
</dbReference>
<organism evidence="11">
    <name type="scientific">Campylobacter jejuni</name>
    <dbReference type="NCBI Taxonomy" id="197"/>
    <lineage>
        <taxon>Bacteria</taxon>
        <taxon>Pseudomonadati</taxon>
        <taxon>Campylobacterota</taxon>
        <taxon>Epsilonproteobacteria</taxon>
        <taxon>Campylobacterales</taxon>
        <taxon>Campylobacteraceae</taxon>
        <taxon>Campylobacter</taxon>
    </lineage>
</organism>
<evidence type="ECO:0000256" key="3">
    <source>
        <dbReference type="ARBA" id="ARBA00022475"/>
    </source>
</evidence>
<comment type="function">
    <text evidence="9">Part of the twin-arginine translocation (Tat) system that transports large folded proteins containing a characteristic twin-arginine motif in their signal peptide across membranes. TatA could form the protein-conducting channel of the Tat system.</text>
</comment>
<dbReference type="GO" id="GO:0043953">
    <property type="term" value="P:protein transport by the Tat complex"/>
    <property type="evidence" value="ECO:0007669"/>
    <property type="project" value="UniProtKB-UniRule"/>
</dbReference>
<evidence type="ECO:0000256" key="5">
    <source>
        <dbReference type="ARBA" id="ARBA00022927"/>
    </source>
</evidence>
<keyword evidence="6 9" id="KW-1133">Transmembrane helix</keyword>
<dbReference type="PANTHER" id="PTHR42982:SF1">
    <property type="entry name" value="SEC-INDEPENDENT PROTEIN TRANSLOCASE PROTEIN TATA"/>
    <property type="match status" value="1"/>
</dbReference>
<evidence type="ECO:0000256" key="10">
    <source>
        <dbReference type="SAM" id="MobiDB-lite"/>
    </source>
</evidence>
<evidence type="ECO:0000256" key="6">
    <source>
        <dbReference type="ARBA" id="ARBA00022989"/>
    </source>
</evidence>
<comment type="similarity">
    <text evidence="9">Belongs to the TatA/E family.</text>
</comment>
<feature type="compositionally biased region" description="Polar residues" evidence="10">
    <location>
        <begin position="64"/>
        <end position="73"/>
    </location>
</feature>
<comment type="caution">
    <text evidence="11">The sequence shown here is derived from an EMBL/GenBank/DDBJ whole genome shotgun (WGS) entry which is preliminary data.</text>
</comment>
<keyword evidence="7 9" id="KW-0811">Translocation</keyword>
<dbReference type="InterPro" id="IPR003369">
    <property type="entry name" value="TatA/B/E"/>
</dbReference>
<feature type="transmembrane region" description="Helical" evidence="9">
    <location>
        <begin position="6"/>
        <end position="23"/>
    </location>
</feature>
<dbReference type="AlphaFoldDB" id="A0A690KB90"/>
<sequence>MGGWSSPSHWLIILLIVVLLFGAKKIPELAKGLGKGIKTFKDEMSNEDEAAKNANAHKIEEKQNTTNHTSTDANIDEVKKS</sequence>
<comment type="subcellular location">
    <subcellularLocation>
        <location evidence="1 9">Cell membrane</location>
        <topology evidence="1 9">Single-pass membrane protein</topology>
    </subcellularLocation>
</comment>
<dbReference type="EMBL" id="AAKSZQ010000003">
    <property type="protein sequence ID" value="ECV1058926.1"/>
    <property type="molecule type" value="Genomic_DNA"/>
</dbReference>
<protein>
    <recommendedName>
        <fullName evidence="9">Sec-independent protein translocase protein TatA</fullName>
    </recommendedName>
</protein>
<dbReference type="PANTHER" id="PTHR42982">
    <property type="entry name" value="SEC-INDEPENDENT PROTEIN TRANSLOCASE PROTEIN TATA"/>
    <property type="match status" value="1"/>
</dbReference>
<proteinExistence type="inferred from homology"/>
<evidence type="ECO:0000256" key="9">
    <source>
        <dbReference type="HAMAP-Rule" id="MF_00236"/>
    </source>
</evidence>
<keyword evidence="2 9" id="KW-0813">Transport</keyword>
<name>A0A690KB90_CAMJU</name>
<dbReference type="Gene3D" id="1.20.5.3310">
    <property type="match status" value="1"/>
</dbReference>
<gene>
    <name evidence="9" type="primary">tatA</name>
    <name evidence="11" type="ORF">F2N15_01735</name>
</gene>
<evidence type="ECO:0000313" key="11">
    <source>
        <dbReference type="EMBL" id="ECV1058926.1"/>
    </source>
</evidence>
<evidence type="ECO:0000256" key="7">
    <source>
        <dbReference type="ARBA" id="ARBA00023010"/>
    </source>
</evidence>
<comment type="subunit">
    <text evidence="9">Forms a complex with TatC.</text>
</comment>
<dbReference type="NCBIfam" id="TIGR01411">
    <property type="entry name" value="tatAE"/>
    <property type="match status" value="1"/>
</dbReference>
<dbReference type="InterPro" id="IPR006312">
    <property type="entry name" value="TatA/E"/>
</dbReference>
<reference evidence="11" key="1">
    <citation type="submission" date="2019-09" db="EMBL/GenBank/DDBJ databases">
        <authorList>
            <consortium name="GenomeTrakr network: Whole genome sequencing for foodborne pathogen traceback"/>
        </authorList>
    </citation>
    <scope>NUCLEOTIDE SEQUENCE</scope>
    <source>
        <strain evidence="11">TTU_586</strain>
    </source>
</reference>
<evidence type="ECO:0000256" key="8">
    <source>
        <dbReference type="ARBA" id="ARBA00023136"/>
    </source>
</evidence>
<dbReference type="GO" id="GO:0033281">
    <property type="term" value="C:TAT protein transport complex"/>
    <property type="evidence" value="ECO:0007669"/>
    <property type="project" value="UniProtKB-UniRule"/>
</dbReference>
<evidence type="ECO:0000256" key="2">
    <source>
        <dbReference type="ARBA" id="ARBA00022448"/>
    </source>
</evidence>
<feature type="region of interest" description="Disordered" evidence="10">
    <location>
        <begin position="48"/>
        <end position="81"/>
    </location>
</feature>
<keyword evidence="8 9" id="KW-0472">Membrane</keyword>
<keyword evidence="5 9" id="KW-0653">Protein transport</keyword>
<dbReference type="GO" id="GO:0008320">
    <property type="term" value="F:protein transmembrane transporter activity"/>
    <property type="evidence" value="ECO:0007669"/>
    <property type="project" value="UniProtKB-UniRule"/>
</dbReference>